<dbReference type="PANTHER" id="PTHR12197">
    <property type="entry name" value="HISTONE-LYSINE N-METHYLTRANSFERASE SMYD"/>
    <property type="match status" value="1"/>
</dbReference>
<keyword evidence="3" id="KW-1185">Reference proteome</keyword>
<dbReference type="SUPFAM" id="SSF82199">
    <property type="entry name" value="SET domain"/>
    <property type="match status" value="1"/>
</dbReference>
<name>A0ABN9S6W3_9DINO</name>
<organism evidence="2 3">
    <name type="scientific">Prorocentrum cordatum</name>
    <dbReference type="NCBI Taxonomy" id="2364126"/>
    <lineage>
        <taxon>Eukaryota</taxon>
        <taxon>Sar</taxon>
        <taxon>Alveolata</taxon>
        <taxon>Dinophyceae</taxon>
        <taxon>Prorocentrales</taxon>
        <taxon>Prorocentraceae</taxon>
        <taxon>Prorocentrum</taxon>
    </lineage>
</organism>
<protein>
    <submittedName>
        <fullName evidence="2">Uncharacterized protein</fullName>
    </submittedName>
</protein>
<proteinExistence type="predicted"/>
<dbReference type="EMBL" id="CAUYUJ010009542">
    <property type="protein sequence ID" value="CAK0827068.1"/>
    <property type="molecule type" value="Genomic_DNA"/>
</dbReference>
<feature type="non-terminal residue" evidence="2">
    <location>
        <position position="1"/>
    </location>
</feature>
<sequence length="203" mass="21097">ERPCVSVRDADAVDIRAEVRGGALGLRGAVRAPGGPRGRRGPPRGLCERVPGPPRPRAARPRRGGGGRGGEGARPGGRRCLPGAAAEVPVQRVARGRQHVPLRDGLSPEPLVPPQRQVLVPRGAPVDVRAARSVGAGEELLPSYLHEEKLALPLAERRRALAASWGFACGCARCAEEQEAAEAEAAADEAAAAARGSGERLRG</sequence>
<comment type="caution">
    <text evidence="2">The sequence shown here is derived from an EMBL/GenBank/DDBJ whole genome shotgun (WGS) entry which is preliminary data.</text>
</comment>
<dbReference type="PANTHER" id="PTHR12197:SF251">
    <property type="entry name" value="EG:BACR7C10.4 PROTEIN"/>
    <property type="match status" value="1"/>
</dbReference>
<feature type="compositionally biased region" description="Gly residues" evidence="1">
    <location>
        <begin position="66"/>
        <end position="75"/>
    </location>
</feature>
<evidence type="ECO:0000256" key="1">
    <source>
        <dbReference type="SAM" id="MobiDB-lite"/>
    </source>
</evidence>
<feature type="region of interest" description="Disordered" evidence="1">
    <location>
        <begin position="27"/>
        <end position="80"/>
    </location>
</feature>
<gene>
    <name evidence="2" type="ORF">PCOR1329_LOCUS26690</name>
</gene>
<evidence type="ECO:0000313" key="3">
    <source>
        <dbReference type="Proteomes" id="UP001189429"/>
    </source>
</evidence>
<dbReference type="Proteomes" id="UP001189429">
    <property type="component" value="Unassembled WGS sequence"/>
</dbReference>
<reference evidence="2" key="1">
    <citation type="submission" date="2023-10" db="EMBL/GenBank/DDBJ databases">
        <authorList>
            <person name="Chen Y."/>
            <person name="Shah S."/>
            <person name="Dougan E. K."/>
            <person name="Thang M."/>
            <person name="Chan C."/>
        </authorList>
    </citation>
    <scope>NUCLEOTIDE SEQUENCE [LARGE SCALE GENOMIC DNA]</scope>
</reference>
<dbReference type="InterPro" id="IPR050869">
    <property type="entry name" value="H3K4_H4K5_MeTrfase"/>
</dbReference>
<evidence type="ECO:0000313" key="2">
    <source>
        <dbReference type="EMBL" id="CAK0827068.1"/>
    </source>
</evidence>
<dbReference type="InterPro" id="IPR046341">
    <property type="entry name" value="SET_dom_sf"/>
</dbReference>
<accession>A0ABN9S6W3</accession>
<dbReference type="Gene3D" id="2.170.270.10">
    <property type="entry name" value="SET domain"/>
    <property type="match status" value="1"/>
</dbReference>